<gene>
    <name evidence="1" type="primary">DPH1_4</name>
    <name evidence="1" type="ORF">DSO57_1010219</name>
</gene>
<comment type="caution">
    <text evidence="1">The sequence shown here is derived from an EMBL/GenBank/DDBJ whole genome shotgun (WGS) entry which is preliminary data.</text>
</comment>
<keyword evidence="2" id="KW-1185">Reference proteome</keyword>
<dbReference type="EC" id="2.5.1.108" evidence="1"/>
<evidence type="ECO:0000313" key="2">
    <source>
        <dbReference type="Proteomes" id="UP001165960"/>
    </source>
</evidence>
<organism evidence="1 2">
    <name type="scientific">Entomophthora muscae</name>
    <dbReference type="NCBI Taxonomy" id="34485"/>
    <lineage>
        <taxon>Eukaryota</taxon>
        <taxon>Fungi</taxon>
        <taxon>Fungi incertae sedis</taxon>
        <taxon>Zoopagomycota</taxon>
        <taxon>Entomophthoromycotina</taxon>
        <taxon>Entomophthoromycetes</taxon>
        <taxon>Entomophthorales</taxon>
        <taxon>Entomophthoraceae</taxon>
        <taxon>Entomophthora</taxon>
    </lineage>
</organism>
<protein>
    <submittedName>
        <fullName evidence="1">Diphthamide biosynthesis protein 1, variant 4</fullName>
        <ecNumber evidence="1">2.5.1.108</ecNumber>
    </submittedName>
</protein>
<dbReference type="Proteomes" id="UP001165960">
    <property type="component" value="Unassembled WGS sequence"/>
</dbReference>
<proteinExistence type="predicted"/>
<reference evidence="1" key="1">
    <citation type="submission" date="2022-04" db="EMBL/GenBank/DDBJ databases">
        <title>Genome of the entomopathogenic fungus Entomophthora muscae.</title>
        <authorList>
            <person name="Elya C."/>
            <person name="Lovett B.R."/>
            <person name="Lee E."/>
            <person name="Macias A.M."/>
            <person name="Hajek A.E."/>
            <person name="De Bivort B.L."/>
            <person name="Kasson M.T."/>
            <person name="De Fine Licht H.H."/>
            <person name="Stajich J.E."/>
        </authorList>
    </citation>
    <scope>NUCLEOTIDE SEQUENCE</scope>
    <source>
        <strain evidence="1">Berkeley</strain>
    </source>
</reference>
<sequence>MDVEDIAQQIKSAQLDTTKDDSKVELALVTKKELSTKTPSRRLVNQIPDEILNNELLNLAMKQLPSNYNFEIHKTIWQIKRANAKKVALQFPEGILMFSCTISDILERFCEVTTLIMGDVTYGACCVDDYTAKALGCDFLVHYGHSCLVPVDITTIKTMYVFVDIGIDVQHFIETVKFNFSAGTKIALVGTIQFGTAIQTATQILSTEYTVLVPQSKPLSPGEILGCTAPQLKEQDALIYLGDGRFHLEAAMIANPELAAYRYDPYSKKFTREHYDHQEMHSVRKHAIQTAKSAKHFGLILGTLGRQGSPVILKVCVISLLIHKAFTVSKQ</sequence>
<evidence type="ECO:0000313" key="1">
    <source>
        <dbReference type="EMBL" id="KAJ9058646.1"/>
    </source>
</evidence>
<keyword evidence="1" id="KW-0808">Transferase</keyword>
<name>A0ACC2S8M8_9FUNG</name>
<accession>A0ACC2S8M8</accession>
<dbReference type="EMBL" id="QTSX02005713">
    <property type="protein sequence ID" value="KAJ9058646.1"/>
    <property type="molecule type" value="Genomic_DNA"/>
</dbReference>